<dbReference type="PATRIC" id="fig|70996.4.peg.214"/>
<dbReference type="InterPro" id="IPR051049">
    <property type="entry name" value="Dienelactone_hydrolase-like"/>
</dbReference>
<dbReference type="Gene3D" id="3.40.50.1820">
    <property type="entry name" value="alpha/beta hydrolase"/>
    <property type="match status" value="1"/>
</dbReference>
<sequence length="324" mass="33958">MNHLQQYLVDEFVEDYQEGLLTRRQALKKIAGITGLVVATQLLAACGDPATPATATSAPNPTTAPTATTAAALEATPTTASAAGSVPNSVAENDPAVKAAMVEFAGGDSQLMAYLAQPVGAGPFPVVLVCHENRGLTLHIQDVARRVAKAGYVGLAVDLLSREGGTASITDADSVPGLLSGAPPERHVADFKAGVDYLKTQSFADTSKVGMVGFCFGGGVTWLVAAGMPELKAAVPFYGPPVPSSEIPKINAPVLAIYAEDDDRITSTVADVEAAMQQNNKVYRKEIYPGVNHAFHNDTGQRYNAEAAQAAWAETLAWFKQYLV</sequence>
<evidence type="ECO:0000313" key="2">
    <source>
        <dbReference type="EMBL" id="KPL85312.1"/>
    </source>
</evidence>
<evidence type="ECO:0000313" key="3">
    <source>
        <dbReference type="Proteomes" id="UP000050277"/>
    </source>
</evidence>
<dbReference type="STRING" id="70996.SE18_16725"/>
<dbReference type="Proteomes" id="UP000050277">
    <property type="component" value="Unassembled WGS sequence"/>
</dbReference>
<dbReference type="InterPro" id="IPR002925">
    <property type="entry name" value="Dienelactn_hydro"/>
</dbReference>
<dbReference type="PANTHER" id="PTHR46623:SF6">
    <property type="entry name" value="ALPHA_BETA-HYDROLASES SUPERFAMILY PROTEIN"/>
    <property type="match status" value="1"/>
</dbReference>
<name>A0A0P6Y6P6_9CHLR</name>
<dbReference type="Pfam" id="PF01738">
    <property type="entry name" value="DLH"/>
    <property type="match status" value="1"/>
</dbReference>
<dbReference type="GO" id="GO:0016787">
    <property type="term" value="F:hydrolase activity"/>
    <property type="evidence" value="ECO:0007669"/>
    <property type="project" value="InterPro"/>
</dbReference>
<keyword evidence="3" id="KW-1185">Reference proteome</keyword>
<proteinExistence type="predicted"/>
<gene>
    <name evidence="2" type="ORF">SE18_16725</name>
</gene>
<feature type="domain" description="Dienelactone hydrolase" evidence="1">
    <location>
        <begin position="112"/>
        <end position="323"/>
    </location>
</feature>
<dbReference type="AlphaFoldDB" id="A0A0P6Y6P6"/>
<dbReference type="OrthoDB" id="9771666at2"/>
<comment type="caution">
    <text evidence="2">The sequence shown here is derived from an EMBL/GenBank/DDBJ whole genome shotgun (WGS) entry which is preliminary data.</text>
</comment>
<accession>A0A0P6Y6P6</accession>
<evidence type="ECO:0000259" key="1">
    <source>
        <dbReference type="Pfam" id="PF01738"/>
    </source>
</evidence>
<dbReference type="InterPro" id="IPR029058">
    <property type="entry name" value="AB_hydrolase_fold"/>
</dbReference>
<dbReference type="EMBL" id="LGKP01000025">
    <property type="protein sequence ID" value="KPL85312.1"/>
    <property type="molecule type" value="Genomic_DNA"/>
</dbReference>
<organism evidence="2 3">
    <name type="scientific">Herpetosiphon geysericola</name>
    <dbReference type="NCBI Taxonomy" id="70996"/>
    <lineage>
        <taxon>Bacteria</taxon>
        <taxon>Bacillati</taxon>
        <taxon>Chloroflexota</taxon>
        <taxon>Chloroflexia</taxon>
        <taxon>Herpetosiphonales</taxon>
        <taxon>Herpetosiphonaceae</taxon>
        <taxon>Herpetosiphon</taxon>
    </lineage>
</organism>
<dbReference type="RefSeq" id="WP_054535601.1">
    <property type="nucleotide sequence ID" value="NZ_LGKP01000025.1"/>
</dbReference>
<dbReference type="PANTHER" id="PTHR46623">
    <property type="entry name" value="CARBOXYMETHYLENEBUTENOLIDASE-RELATED"/>
    <property type="match status" value="1"/>
</dbReference>
<reference evidence="2 3" key="1">
    <citation type="submission" date="2015-07" db="EMBL/GenBank/DDBJ databases">
        <title>Whole genome sequence of Herpetosiphon geysericola DSM 7119.</title>
        <authorList>
            <person name="Hemp J."/>
            <person name="Ward L.M."/>
            <person name="Pace L.A."/>
            <person name="Fischer W.W."/>
        </authorList>
    </citation>
    <scope>NUCLEOTIDE SEQUENCE [LARGE SCALE GENOMIC DNA]</scope>
    <source>
        <strain evidence="2 3">DSM 7119</strain>
    </source>
</reference>
<dbReference type="SUPFAM" id="SSF53474">
    <property type="entry name" value="alpha/beta-Hydrolases"/>
    <property type="match status" value="1"/>
</dbReference>
<protein>
    <recommendedName>
        <fullName evidence="1">Dienelactone hydrolase domain-containing protein</fullName>
    </recommendedName>
</protein>